<dbReference type="RefSeq" id="WP_096496699.1">
    <property type="nucleotide sequence ID" value="NZ_CP023445.1"/>
</dbReference>
<evidence type="ECO:0000313" key="3">
    <source>
        <dbReference type="Proteomes" id="UP000218505"/>
    </source>
</evidence>
<sequence>MPVDATLRRAAEEVARGDLASVLRARQRLVGLVCSYPARLDLRDRLASVYRLLGDPVQAGRWSYLLEVRDEAELAAFERAYRTPESRLAAMNWLEPEGGPDGSAGSETARNRLTDLRRAVAEQLAGELAVTEDRDSPWHVHLGVLVGVVVVLLCFVVGLVTVVVWLLGWATT</sequence>
<dbReference type="Proteomes" id="UP000218505">
    <property type="component" value="Chromosome"/>
</dbReference>
<dbReference type="InterPro" id="IPR046491">
    <property type="entry name" value="DUF6584"/>
</dbReference>
<keyword evidence="3" id="KW-1185">Reference proteome</keyword>
<dbReference type="AlphaFoldDB" id="A0A290ZD79"/>
<evidence type="ECO:0000313" key="2">
    <source>
        <dbReference type="EMBL" id="ATE56955.1"/>
    </source>
</evidence>
<accession>A0A290ZD79</accession>
<reference evidence="2" key="1">
    <citation type="submission" date="2017-09" db="EMBL/GenBank/DDBJ databases">
        <title>Complete Genome Sequence of ansamitocin-producing Bacterium Actinosynnema pretiosum X47.</title>
        <authorList>
            <person name="Cao G."/>
            <person name="Zong G."/>
            <person name="Zhong C."/>
            <person name="Fu J."/>
        </authorList>
    </citation>
    <scope>NUCLEOTIDE SEQUENCE [LARGE SCALE GENOMIC DNA]</scope>
    <source>
        <strain evidence="2">X47</strain>
    </source>
</reference>
<organism evidence="2 3">
    <name type="scientific">Actinosynnema pretiosum</name>
    <dbReference type="NCBI Taxonomy" id="42197"/>
    <lineage>
        <taxon>Bacteria</taxon>
        <taxon>Bacillati</taxon>
        <taxon>Actinomycetota</taxon>
        <taxon>Actinomycetes</taxon>
        <taxon>Pseudonocardiales</taxon>
        <taxon>Pseudonocardiaceae</taxon>
        <taxon>Actinosynnema</taxon>
    </lineage>
</organism>
<dbReference type="KEGG" id="apre:CNX65_29740"/>
<protein>
    <submittedName>
        <fullName evidence="2">Uncharacterized protein</fullName>
    </submittedName>
</protein>
<name>A0A290ZD79_9PSEU</name>
<dbReference type="EMBL" id="CP023445">
    <property type="protein sequence ID" value="ATE56955.1"/>
    <property type="molecule type" value="Genomic_DNA"/>
</dbReference>
<dbReference type="Pfam" id="PF20225">
    <property type="entry name" value="DUF6584"/>
    <property type="match status" value="1"/>
</dbReference>
<keyword evidence="1" id="KW-1133">Transmembrane helix</keyword>
<evidence type="ECO:0000256" key="1">
    <source>
        <dbReference type="SAM" id="Phobius"/>
    </source>
</evidence>
<feature type="transmembrane region" description="Helical" evidence="1">
    <location>
        <begin position="142"/>
        <end position="167"/>
    </location>
</feature>
<keyword evidence="1" id="KW-0472">Membrane</keyword>
<proteinExistence type="predicted"/>
<gene>
    <name evidence="2" type="ORF">CNX65_29740</name>
</gene>
<keyword evidence="1" id="KW-0812">Transmembrane</keyword>